<dbReference type="Proteomes" id="UP000886611">
    <property type="component" value="Unassembled WGS sequence"/>
</dbReference>
<feature type="region of interest" description="Disordered" evidence="2">
    <location>
        <begin position="1013"/>
        <end position="1039"/>
    </location>
</feature>
<organism evidence="5 6">
    <name type="scientific">Polypterus senegalus</name>
    <name type="common">Senegal bichir</name>
    <dbReference type="NCBI Taxonomy" id="55291"/>
    <lineage>
        <taxon>Eukaryota</taxon>
        <taxon>Metazoa</taxon>
        <taxon>Chordata</taxon>
        <taxon>Craniata</taxon>
        <taxon>Vertebrata</taxon>
        <taxon>Euteleostomi</taxon>
        <taxon>Actinopterygii</taxon>
        <taxon>Polypteriformes</taxon>
        <taxon>Polypteridae</taxon>
        <taxon>Polypterus</taxon>
    </lineage>
</organism>
<feature type="compositionally biased region" description="Polar residues" evidence="2">
    <location>
        <begin position="884"/>
        <end position="900"/>
    </location>
</feature>
<feature type="domain" description="DH" evidence="4">
    <location>
        <begin position="136"/>
        <end position="316"/>
    </location>
</feature>
<dbReference type="Gene3D" id="1.20.900.10">
    <property type="entry name" value="Dbl homology (DH) domain"/>
    <property type="match status" value="1"/>
</dbReference>
<dbReference type="InterPro" id="IPR035899">
    <property type="entry name" value="DBL_dom_sf"/>
</dbReference>
<dbReference type="Gene3D" id="2.30.29.30">
    <property type="entry name" value="Pleckstrin-homology domain (PH domain)/Phosphotyrosine-binding domain (PTB)"/>
    <property type="match status" value="1"/>
</dbReference>
<dbReference type="PANTHER" id="PTHR45924:SF4">
    <property type="entry name" value="PLECKSTRIN HOMOLOGY DOMAIN-CONTAINING FAMILY G MEMBER 3"/>
    <property type="match status" value="1"/>
</dbReference>
<evidence type="ECO:0000313" key="6">
    <source>
        <dbReference type="Proteomes" id="UP000886611"/>
    </source>
</evidence>
<dbReference type="SMART" id="SM00233">
    <property type="entry name" value="PH"/>
    <property type="match status" value="1"/>
</dbReference>
<dbReference type="InterPro" id="IPR001849">
    <property type="entry name" value="PH_domain"/>
</dbReference>
<evidence type="ECO:0000259" key="3">
    <source>
        <dbReference type="PROSITE" id="PS50003"/>
    </source>
</evidence>
<evidence type="ECO:0000259" key="4">
    <source>
        <dbReference type="PROSITE" id="PS50010"/>
    </source>
</evidence>
<feature type="compositionally biased region" description="Basic and acidic residues" evidence="2">
    <location>
        <begin position="597"/>
        <end position="609"/>
    </location>
</feature>
<dbReference type="SUPFAM" id="SSF50729">
    <property type="entry name" value="PH domain-like"/>
    <property type="match status" value="1"/>
</dbReference>
<dbReference type="EMBL" id="JAATIS010008546">
    <property type="protein sequence ID" value="KAG2457853.1"/>
    <property type="molecule type" value="Genomic_DNA"/>
</dbReference>
<dbReference type="PROSITE" id="PS50003">
    <property type="entry name" value="PH_DOMAIN"/>
    <property type="match status" value="1"/>
</dbReference>
<feature type="compositionally biased region" description="Basic and acidic residues" evidence="2">
    <location>
        <begin position="504"/>
        <end position="521"/>
    </location>
</feature>
<feature type="region of interest" description="Disordered" evidence="2">
    <location>
        <begin position="863"/>
        <end position="903"/>
    </location>
</feature>
<dbReference type="SUPFAM" id="SSF48065">
    <property type="entry name" value="DBL homology domain (DH-domain)"/>
    <property type="match status" value="1"/>
</dbReference>
<feature type="domain" description="PH" evidence="3">
    <location>
        <begin position="340"/>
        <end position="438"/>
    </location>
</feature>
<dbReference type="InterPro" id="IPR043324">
    <property type="entry name" value="PH_PLEKHG1_G2_G3"/>
</dbReference>
<feature type="region of interest" description="Disordered" evidence="2">
    <location>
        <begin position="481"/>
        <end position="526"/>
    </location>
</feature>
<reference evidence="5 6" key="1">
    <citation type="journal article" date="2021" name="Cell">
        <title>Tracing the genetic footprints of vertebrate landing in non-teleost ray-finned fishes.</title>
        <authorList>
            <person name="Bi X."/>
            <person name="Wang K."/>
            <person name="Yang L."/>
            <person name="Pan H."/>
            <person name="Jiang H."/>
            <person name="Wei Q."/>
            <person name="Fang M."/>
            <person name="Yu H."/>
            <person name="Zhu C."/>
            <person name="Cai Y."/>
            <person name="He Y."/>
            <person name="Gan X."/>
            <person name="Zeng H."/>
            <person name="Yu D."/>
            <person name="Zhu Y."/>
            <person name="Jiang H."/>
            <person name="Qiu Q."/>
            <person name="Yang H."/>
            <person name="Zhang Y.E."/>
            <person name="Wang W."/>
            <person name="Zhu M."/>
            <person name="He S."/>
            <person name="Zhang G."/>
        </authorList>
    </citation>
    <scope>NUCLEOTIDE SEQUENCE [LARGE SCALE GENOMIC DNA]</scope>
    <source>
        <strain evidence="5">Bchr_013</strain>
    </source>
</reference>
<keyword evidence="1" id="KW-0597">Phosphoprotein</keyword>
<accession>A0A8X7WXV6</accession>
<feature type="region of interest" description="Disordered" evidence="2">
    <location>
        <begin position="1"/>
        <end position="25"/>
    </location>
</feature>
<dbReference type="CDD" id="cd13243">
    <property type="entry name" value="PH_PLEKHG1_G2_G3"/>
    <property type="match status" value="1"/>
</dbReference>
<dbReference type="InterPro" id="IPR011993">
    <property type="entry name" value="PH-like_dom_sf"/>
</dbReference>
<dbReference type="FunFam" id="1.20.900.10:FF:000019">
    <property type="entry name" value="Pleckstrin homology domain-containing family G member 1"/>
    <property type="match status" value="1"/>
</dbReference>
<proteinExistence type="predicted"/>
<dbReference type="GO" id="GO:0005829">
    <property type="term" value="C:cytosol"/>
    <property type="evidence" value="ECO:0007669"/>
    <property type="project" value="UniProtKB-ARBA"/>
</dbReference>
<feature type="region of interest" description="Disordered" evidence="2">
    <location>
        <begin position="927"/>
        <end position="947"/>
    </location>
</feature>
<dbReference type="InterPro" id="IPR000219">
    <property type="entry name" value="DH_dom"/>
</dbReference>
<feature type="compositionally biased region" description="Basic and acidic residues" evidence="2">
    <location>
        <begin position="1018"/>
        <end position="1035"/>
    </location>
</feature>
<dbReference type="CDD" id="cd00160">
    <property type="entry name" value="RhoGEF"/>
    <property type="match status" value="1"/>
</dbReference>
<dbReference type="GO" id="GO:2000114">
    <property type="term" value="P:regulation of establishment of cell polarity"/>
    <property type="evidence" value="ECO:0007669"/>
    <property type="project" value="TreeGrafter"/>
</dbReference>
<dbReference type="GO" id="GO:0005085">
    <property type="term" value="F:guanyl-nucleotide exchange factor activity"/>
    <property type="evidence" value="ECO:0007669"/>
    <property type="project" value="InterPro"/>
</dbReference>
<feature type="non-terminal residue" evidence="5">
    <location>
        <position position="1"/>
    </location>
</feature>
<feature type="compositionally biased region" description="Basic and acidic residues" evidence="2">
    <location>
        <begin position="636"/>
        <end position="648"/>
    </location>
</feature>
<dbReference type="SMART" id="SM00325">
    <property type="entry name" value="RhoGEF"/>
    <property type="match status" value="1"/>
</dbReference>
<protein>
    <submittedName>
        <fullName evidence="5">PKHG3 protein</fullName>
    </submittedName>
</protein>
<feature type="compositionally biased region" description="Low complexity" evidence="2">
    <location>
        <begin position="1"/>
        <end position="17"/>
    </location>
</feature>
<sequence length="1435" mass="160775">MSTVSVSDGGTSGSADSDSAERPVSLASTLSLESSRDGQSLYGSTGVLLTNISEPVIGESNVIYLEHASKPEMELHDWMMGVGEAQHETSVSPRANNSYNNNNHLCNRGSMENSSRTAPVSPFAAKAMAPNPQLSYVDRVVVEIIETERMYVQDLLSIVEDYLAHIIDTPDLPIRAEQVSALFGNIEDIYEFNSELLQALDMCENDPVAIAQCFVDKRYDFDIYTQYCTNYPNSVAALTECMRNKILAKFFRERQASLKRSLPLGSYLLKPVQRILKYHLLLQEIAKHFDSQEKGYDVVEEAIDSMTGVAWYINDMKRKHEHAVRLQEVQSLLINWKGPDLTTYGELVLESTFRLHRAKNERTLFLFDKILLITKKRGEHYVYKTHISCSTLMMTEKAKDSLTFSVMHYKRPKQPFTLQARTIEEKKLWTHHIKRLILENHQALIPQKHADSEGSLETTMGILHSGGSASTLCSSLGDTEIERPSVEEEEEEEDEEGADCEEMSFSKESLDHLNPSEEPRLRPLGSACKAEEAESDEDEILLGDDQVADFASSMLAAISCWHYRARALLSARFTTAEDGSDQSEGSHFMGQNNVPCDKGKLYGDSESRSLTDQIPAESEQALDRESSVKNMTGVLDEAHPADTERTDKPVLLSPTEHPNFVPYDLEELPESTPFDPVEETKSGSESSEDEEAGSEHEPNYILPPSVLDKAGAIAERFLTSLSRRGSVILDDCRSVGCSSPRLTSRSNSALSLEAIERAQRHISTSSEPTSTLVCQDVTALKAASSQENMLSLSPTSDNLFGFDKSINRRRDSTLSRSDRLLINKIKTYYEHAENQDASFSIRRRESLSYIPAGMVRNSVCRFNNIPKEDPPSEPVIQKAEDSTAKSTSNPISRPSSWTESSHSDFTKELPCKVVSREKDDAKILKNNDTEPYFNEGKSREPDSNENFYSSSDMIKVWEEMEREINGTERGVSQNNVPLDVCGPGSFNSHLPYKNSHLEYSEPLTICEESDLSTITEESSEKSPTKTFQRESERHVGRTSRAPVPRIICLPSSMENEMLLQDMDKVKNKVFQLARQFSQKIKGTKPIVTQRASRNMESLLQGRNLASVQEEKPDTRRKGKPNLTLTVPSYNQVILQELTSPPLCKSPSPDYSGNQSPAQAADVCVGGPCASPLNRGSSKSLISPCQAEMFSWPDVQELRSMYNKRGSSNAQPKMHWVGRSCSVPEKMLAHSGEFLESARPTCGFRFNAPTQMRDRTCSTSAADSHAYTSSQGESHSHGRICRTGSLDQHFSGQQLESLQNLSSRGHCCKNTFYTSGESNLPRDKKLIVIEKMAENDLPADFPEEEEEQNVDDESFVQIRSPTTREKISIRAVIERCKAYQDSDEYHQRQQEAEKAVLSNNHNIEFRKCSSAKKSEAHQQSLVKNLREKFQNLSSNT</sequence>
<dbReference type="GO" id="GO:0031267">
    <property type="term" value="F:small GTPase binding"/>
    <property type="evidence" value="ECO:0007669"/>
    <property type="project" value="TreeGrafter"/>
</dbReference>
<dbReference type="PANTHER" id="PTHR45924">
    <property type="entry name" value="FI17866P1"/>
    <property type="match status" value="1"/>
</dbReference>
<dbReference type="Pfam" id="PF22697">
    <property type="entry name" value="SOS1_NGEF_PH"/>
    <property type="match status" value="1"/>
</dbReference>
<evidence type="ECO:0000256" key="2">
    <source>
        <dbReference type="SAM" id="MobiDB-lite"/>
    </source>
</evidence>
<feature type="region of interest" description="Disordered" evidence="2">
    <location>
        <begin position="577"/>
        <end position="703"/>
    </location>
</feature>
<dbReference type="InterPro" id="IPR055251">
    <property type="entry name" value="SOS1_NGEF_PH"/>
</dbReference>
<keyword evidence="6" id="KW-1185">Reference proteome</keyword>
<feature type="compositionally biased region" description="Polar residues" evidence="2">
    <location>
        <begin position="582"/>
        <end position="594"/>
    </location>
</feature>
<feature type="non-terminal residue" evidence="5">
    <location>
        <position position="1435"/>
    </location>
</feature>
<gene>
    <name evidence="5" type="primary">Plekhg3_2</name>
    <name evidence="5" type="ORF">GTO96_0011846</name>
</gene>
<dbReference type="PROSITE" id="PS50010">
    <property type="entry name" value="DH_2"/>
    <property type="match status" value="1"/>
</dbReference>
<evidence type="ECO:0000313" key="5">
    <source>
        <dbReference type="EMBL" id="KAG2457853.1"/>
    </source>
</evidence>
<comment type="caution">
    <text evidence="5">The sequence shown here is derived from an EMBL/GenBank/DDBJ whole genome shotgun (WGS) entry which is preliminary data.</text>
</comment>
<dbReference type="Pfam" id="PF00621">
    <property type="entry name" value="RhoGEF"/>
    <property type="match status" value="1"/>
</dbReference>
<feature type="compositionally biased region" description="Acidic residues" evidence="2">
    <location>
        <begin position="487"/>
        <end position="502"/>
    </location>
</feature>
<name>A0A8X7WXV6_POLSE</name>
<evidence type="ECO:0000256" key="1">
    <source>
        <dbReference type="ARBA" id="ARBA00022553"/>
    </source>
</evidence>